<sequence length="110" mass="12209">MRPLRVLLGLAYEVVDEPASVARFLRNNWPARVVERGSLVETRIEEVVSVLDRVLDPIVLKLRDDVALPIDDLVLLQVTQLVLPHEEVLQVLVAEAVVTSNELVLSIPAA</sequence>
<reference evidence="1" key="1">
    <citation type="submission" date="2021-01" db="EMBL/GenBank/DDBJ databases">
        <authorList>
            <person name="Corre E."/>
            <person name="Pelletier E."/>
            <person name="Niang G."/>
            <person name="Scheremetjew M."/>
            <person name="Finn R."/>
            <person name="Kale V."/>
            <person name="Holt S."/>
            <person name="Cochrane G."/>
            <person name="Meng A."/>
            <person name="Brown T."/>
            <person name="Cohen L."/>
        </authorList>
    </citation>
    <scope>NUCLEOTIDE SEQUENCE</scope>
    <source>
        <strain evidence="1">S3</strain>
    </source>
</reference>
<name>A0A7S3IDY6_9SPIT</name>
<protein>
    <submittedName>
        <fullName evidence="1">Uncharacterized protein</fullName>
    </submittedName>
</protein>
<dbReference type="AlphaFoldDB" id="A0A7S3IDY6"/>
<evidence type="ECO:0000313" key="1">
    <source>
        <dbReference type="EMBL" id="CAE0320989.1"/>
    </source>
</evidence>
<accession>A0A7S3IDY6</accession>
<gene>
    <name evidence="1" type="ORF">SINC0208_LOCUS1570</name>
</gene>
<organism evidence="1">
    <name type="scientific">Strombidium inclinatum</name>
    <dbReference type="NCBI Taxonomy" id="197538"/>
    <lineage>
        <taxon>Eukaryota</taxon>
        <taxon>Sar</taxon>
        <taxon>Alveolata</taxon>
        <taxon>Ciliophora</taxon>
        <taxon>Intramacronucleata</taxon>
        <taxon>Spirotrichea</taxon>
        <taxon>Oligotrichia</taxon>
        <taxon>Strombidiidae</taxon>
        <taxon>Strombidium</taxon>
    </lineage>
</organism>
<proteinExistence type="predicted"/>
<dbReference type="EMBL" id="HBIH01003620">
    <property type="protein sequence ID" value="CAE0320989.1"/>
    <property type="molecule type" value="Transcribed_RNA"/>
</dbReference>